<organism evidence="2 3">
    <name type="scientific">Paenibacillus oceani</name>
    <dbReference type="NCBI Taxonomy" id="2772510"/>
    <lineage>
        <taxon>Bacteria</taxon>
        <taxon>Bacillati</taxon>
        <taxon>Bacillota</taxon>
        <taxon>Bacilli</taxon>
        <taxon>Bacillales</taxon>
        <taxon>Paenibacillaceae</taxon>
        <taxon>Paenibacillus</taxon>
    </lineage>
</organism>
<reference evidence="2" key="1">
    <citation type="submission" date="2020-09" db="EMBL/GenBank/DDBJ databases">
        <title>A novel bacterium of genus Paenibacillus, isolated from South China Sea.</title>
        <authorList>
            <person name="Huang H."/>
            <person name="Mo K."/>
            <person name="Hu Y."/>
        </authorList>
    </citation>
    <scope>NUCLEOTIDE SEQUENCE</scope>
    <source>
        <strain evidence="2">IB182363</strain>
    </source>
</reference>
<evidence type="ECO:0000256" key="1">
    <source>
        <dbReference type="SAM" id="MobiDB-lite"/>
    </source>
</evidence>
<keyword evidence="3" id="KW-1185">Reference proteome</keyword>
<feature type="region of interest" description="Disordered" evidence="1">
    <location>
        <begin position="41"/>
        <end position="60"/>
    </location>
</feature>
<proteinExistence type="predicted"/>
<evidence type="ECO:0000313" key="2">
    <source>
        <dbReference type="EMBL" id="MBD2862181.1"/>
    </source>
</evidence>
<gene>
    <name evidence="2" type="ORF">IDH45_09320</name>
</gene>
<dbReference type="EMBL" id="JACXJA010000009">
    <property type="protein sequence ID" value="MBD2862181.1"/>
    <property type="molecule type" value="Genomic_DNA"/>
</dbReference>
<accession>A0A927C9Z3</accession>
<name>A0A927C9Z3_9BACL</name>
<comment type="caution">
    <text evidence="2">The sequence shown here is derived from an EMBL/GenBank/DDBJ whole genome shotgun (WGS) entry which is preliminary data.</text>
</comment>
<evidence type="ECO:0000313" key="3">
    <source>
        <dbReference type="Proteomes" id="UP000639396"/>
    </source>
</evidence>
<dbReference type="Proteomes" id="UP000639396">
    <property type="component" value="Unassembled WGS sequence"/>
</dbReference>
<dbReference type="RefSeq" id="WP_190926846.1">
    <property type="nucleotide sequence ID" value="NZ_JACXJA010000009.1"/>
</dbReference>
<protein>
    <submittedName>
        <fullName evidence="2">Uncharacterized protein</fullName>
    </submittedName>
</protein>
<sequence length="75" mass="8341">MSRLSEIIENHKNLDDLLSIFKHYGLNAQFVAASVVEQIDQTAGQTPHDGTPTAAGTEPYPPDLIEDLKQYFARL</sequence>
<dbReference type="AlphaFoldDB" id="A0A927C9Z3"/>